<comment type="catalytic activity">
    <reaction evidence="16">
        <text>L-threonyl-[protein] + ATP = O-phospho-L-threonyl-[protein] + ADP + H(+)</text>
        <dbReference type="Rhea" id="RHEA:46608"/>
        <dbReference type="Rhea" id="RHEA-COMP:11060"/>
        <dbReference type="Rhea" id="RHEA-COMP:11605"/>
        <dbReference type="ChEBI" id="CHEBI:15378"/>
        <dbReference type="ChEBI" id="CHEBI:30013"/>
        <dbReference type="ChEBI" id="CHEBI:30616"/>
        <dbReference type="ChEBI" id="CHEBI:61977"/>
        <dbReference type="ChEBI" id="CHEBI:456216"/>
        <dbReference type="EC" id="2.7.11.1"/>
    </reaction>
</comment>
<dbReference type="PANTHER" id="PTHR48007">
    <property type="entry name" value="LEUCINE-RICH REPEAT RECEPTOR-LIKE PROTEIN KINASE PXC1"/>
    <property type="match status" value="1"/>
</dbReference>
<proteinExistence type="inferred from homology"/>
<evidence type="ECO:0000256" key="1">
    <source>
        <dbReference type="ARBA" id="ARBA00004167"/>
    </source>
</evidence>
<dbReference type="InterPro" id="IPR013210">
    <property type="entry name" value="LRR_N_plant-typ"/>
</dbReference>
<keyword evidence="14 19" id="KW-0472">Membrane</keyword>
<comment type="similarity">
    <text evidence="2">Belongs to the protein kinase superfamily. Ser/Thr protein kinase family.</text>
</comment>
<name>V4L3K7_EUTSA</name>
<dbReference type="Gene3D" id="3.80.10.10">
    <property type="entry name" value="Ribonuclease Inhibitor"/>
    <property type="match status" value="2"/>
</dbReference>
<feature type="domain" description="Protein kinase" evidence="21">
    <location>
        <begin position="338"/>
        <end position="613"/>
    </location>
</feature>
<evidence type="ECO:0000256" key="16">
    <source>
        <dbReference type="ARBA" id="ARBA00047899"/>
    </source>
</evidence>
<dbReference type="PANTHER" id="PTHR48007:SF72">
    <property type="entry name" value="POLLEN RECEPTOR-LIKE KINASE 2"/>
    <property type="match status" value="1"/>
</dbReference>
<comment type="catalytic activity">
    <reaction evidence="17">
        <text>L-seryl-[protein] + ATP = O-phospho-L-seryl-[protein] + ADP + H(+)</text>
        <dbReference type="Rhea" id="RHEA:17989"/>
        <dbReference type="Rhea" id="RHEA-COMP:9863"/>
        <dbReference type="Rhea" id="RHEA-COMP:11604"/>
        <dbReference type="ChEBI" id="CHEBI:15378"/>
        <dbReference type="ChEBI" id="CHEBI:29999"/>
        <dbReference type="ChEBI" id="CHEBI:30616"/>
        <dbReference type="ChEBI" id="CHEBI:83421"/>
        <dbReference type="ChEBI" id="CHEBI:456216"/>
        <dbReference type="EC" id="2.7.11.1"/>
    </reaction>
</comment>
<dbReference type="AlphaFoldDB" id="V4L3K7"/>
<evidence type="ECO:0000256" key="9">
    <source>
        <dbReference type="ARBA" id="ARBA00022737"/>
    </source>
</evidence>
<dbReference type="InterPro" id="IPR011009">
    <property type="entry name" value="Kinase-like_dom_sf"/>
</dbReference>
<dbReference type="GO" id="GO:0004674">
    <property type="term" value="F:protein serine/threonine kinase activity"/>
    <property type="evidence" value="ECO:0007669"/>
    <property type="project" value="UniProtKB-EC"/>
</dbReference>
<accession>V4L3K7</accession>
<evidence type="ECO:0000256" key="6">
    <source>
        <dbReference type="ARBA" id="ARBA00022679"/>
    </source>
</evidence>
<feature type="region of interest" description="Disordered" evidence="18">
    <location>
        <begin position="623"/>
        <end position="656"/>
    </location>
</feature>
<protein>
    <recommendedName>
        <fullName evidence="3">non-specific serine/threonine protein kinase</fullName>
        <ecNumber evidence="3">2.7.11.1</ecNumber>
    </recommendedName>
</protein>
<dbReference type="STRING" id="72664.V4L3K7"/>
<feature type="transmembrane region" description="Helical" evidence="19">
    <location>
        <begin position="245"/>
        <end position="270"/>
    </location>
</feature>
<keyword evidence="10" id="KW-0547">Nucleotide-binding</keyword>
<evidence type="ECO:0000256" key="3">
    <source>
        <dbReference type="ARBA" id="ARBA00012513"/>
    </source>
</evidence>
<evidence type="ECO:0000256" key="19">
    <source>
        <dbReference type="SAM" id="Phobius"/>
    </source>
</evidence>
<dbReference type="Proteomes" id="UP000030689">
    <property type="component" value="Unassembled WGS sequence"/>
</dbReference>
<evidence type="ECO:0000256" key="5">
    <source>
        <dbReference type="ARBA" id="ARBA00022614"/>
    </source>
</evidence>
<dbReference type="OMA" id="EWTQELF"/>
<evidence type="ECO:0000313" key="22">
    <source>
        <dbReference type="EMBL" id="ESQ36872.1"/>
    </source>
</evidence>
<dbReference type="SUPFAM" id="SSF52058">
    <property type="entry name" value="L domain-like"/>
    <property type="match status" value="1"/>
</dbReference>
<evidence type="ECO:0000256" key="11">
    <source>
        <dbReference type="ARBA" id="ARBA00022777"/>
    </source>
</evidence>
<dbReference type="GO" id="GO:0005524">
    <property type="term" value="F:ATP binding"/>
    <property type="evidence" value="ECO:0007669"/>
    <property type="project" value="UniProtKB-KW"/>
</dbReference>
<dbReference type="FunFam" id="1.10.510.10:FF:000480">
    <property type="entry name" value="Pollen receptor-like kinase 1"/>
    <property type="match status" value="1"/>
</dbReference>
<dbReference type="InterPro" id="IPR046959">
    <property type="entry name" value="PRK1-6/SRF4-like"/>
</dbReference>
<dbReference type="InterPro" id="IPR000719">
    <property type="entry name" value="Prot_kinase_dom"/>
</dbReference>
<dbReference type="PROSITE" id="PS50011">
    <property type="entry name" value="PROTEIN_KINASE_DOM"/>
    <property type="match status" value="1"/>
</dbReference>
<keyword evidence="23" id="KW-1185">Reference proteome</keyword>
<keyword evidence="11" id="KW-0418">Kinase</keyword>
<keyword evidence="12" id="KW-0067">ATP-binding</keyword>
<evidence type="ECO:0000256" key="15">
    <source>
        <dbReference type="ARBA" id="ARBA00023170"/>
    </source>
</evidence>
<evidence type="ECO:0000313" key="23">
    <source>
        <dbReference type="Proteomes" id="UP000030689"/>
    </source>
</evidence>
<evidence type="ECO:0000256" key="2">
    <source>
        <dbReference type="ARBA" id="ARBA00008684"/>
    </source>
</evidence>
<dbReference type="eggNOG" id="ENOG502QUJJ">
    <property type="taxonomic scope" value="Eukaryota"/>
</dbReference>
<feature type="compositionally biased region" description="Polar residues" evidence="18">
    <location>
        <begin position="636"/>
        <end position="656"/>
    </location>
</feature>
<dbReference type="EMBL" id="KI517609">
    <property type="protein sequence ID" value="ESQ36872.1"/>
    <property type="molecule type" value="Genomic_DNA"/>
</dbReference>
<dbReference type="FunFam" id="3.30.200.20:FF:000307">
    <property type="entry name" value="pollen receptor-like kinase 1"/>
    <property type="match status" value="1"/>
</dbReference>
<feature type="chain" id="PRO_5004721485" description="non-specific serine/threonine protein kinase" evidence="20">
    <location>
        <begin position="22"/>
        <end position="656"/>
    </location>
</feature>
<evidence type="ECO:0000256" key="17">
    <source>
        <dbReference type="ARBA" id="ARBA00048679"/>
    </source>
</evidence>
<organism evidence="22 23">
    <name type="scientific">Eutrema salsugineum</name>
    <name type="common">Saltwater cress</name>
    <name type="synonym">Sisymbrium salsugineum</name>
    <dbReference type="NCBI Taxonomy" id="72664"/>
    <lineage>
        <taxon>Eukaryota</taxon>
        <taxon>Viridiplantae</taxon>
        <taxon>Streptophyta</taxon>
        <taxon>Embryophyta</taxon>
        <taxon>Tracheophyta</taxon>
        <taxon>Spermatophyta</taxon>
        <taxon>Magnoliopsida</taxon>
        <taxon>eudicotyledons</taxon>
        <taxon>Gunneridae</taxon>
        <taxon>Pentapetalae</taxon>
        <taxon>rosids</taxon>
        <taxon>malvids</taxon>
        <taxon>Brassicales</taxon>
        <taxon>Brassicaceae</taxon>
        <taxon>Eutremeae</taxon>
        <taxon>Eutrema</taxon>
    </lineage>
</organism>
<evidence type="ECO:0000256" key="4">
    <source>
        <dbReference type="ARBA" id="ARBA00022553"/>
    </source>
</evidence>
<evidence type="ECO:0000256" key="7">
    <source>
        <dbReference type="ARBA" id="ARBA00022692"/>
    </source>
</evidence>
<dbReference type="InterPro" id="IPR032675">
    <property type="entry name" value="LRR_dom_sf"/>
</dbReference>
<feature type="compositionally biased region" description="Polar residues" evidence="18">
    <location>
        <begin position="301"/>
        <end position="310"/>
    </location>
</feature>
<reference evidence="22 23" key="1">
    <citation type="journal article" date="2013" name="Front. Plant Sci.">
        <title>The Reference Genome of the Halophytic Plant Eutrema salsugineum.</title>
        <authorList>
            <person name="Yang R."/>
            <person name="Jarvis D.E."/>
            <person name="Chen H."/>
            <person name="Beilstein M.A."/>
            <person name="Grimwood J."/>
            <person name="Jenkins J."/>
            <person name="Shu S."/>
            <person name="Prochnik S."/>
            <person name="Xin M."/>
            <person name="Ma C."/>
            <person name="Schmutz J."/>
            <person name="Wing R.A."/>
            <person name="Mitchell-Olds T."/>
            <person name="Schumaker K.S."/>
            <person name="Wang X."/>
        </authorList>
    </citation>
    <scope>NUCLEOTIDE SEQUENCE [LARGE SCALE GENOMIC DNA]</scope>
</reference>
<keyword evidence="13 19" id="KW-1133">Transmembrane helix</keyword>
<evidence type="ECO:0000256" key="14">
    <source>
        <dbReference type="ARBA" id="ARBA00023136"/>
    </source>
</evidence>
<dbReference type="EC" id="2.7.11.1" evidence="3"/>
<keyword evidence="5" id="KW-0433">Leucine-rich repeat</keyword>
<dbReference type="Gramene" id="ESQ36872">
    <property type="protein sequence ID" value="ESQ36872"/>
    <property type="gene ID" value="EUTSA_v10002436mg"/>
</dbReference>
<dbReference type="OrthoDB" id="418615at2759"/>
<dbReference type="Gene3D" id="1.10.510.10">
    <property type="entry name" value="Transferase(Phosphotransferase) domain 1"/>
    <property type="match status" value="1"/>
</dbReference>
<feature type="signal peptide" evidence="20">
    <location>
        <begin position="1"/>
        <end position="21"/>
    </location>
</feature>
<dbReference type="SUPFAM" id="SSF56112">
    <property type="entry name" value="Protein kinase-like (PK-like)"/>
    <property type="match status" value="1"/>
</dbReference>
<evidence type="ECO:0000259" key="21">
    <source>
        <dbReference type="PROSITE" id="PS50011"/>
    </source>
</evidence>
<dbReference type="Gene3D" id="3.30.200.20">
    <property type="entry name" value="Phosphorylase Kinase, domain 1"/>
    <property type="match status" value="1"/>
</dbReference>
<evidence type="ECO:0000256" key="12">
    <source>
        <dbReference type="ARBA" id="ARBA00022840"/>
    </source>
</evidence>
<keyword evidence="4" id="KW-0597">Phosphoprotein</keyword>
<evidence type="ECO:0000256" key="13">
    <source>
        <dbReference type="ARBA" id="ARBA00022989"/>
    </source>
</evidence>
<keyword evidence="7 19" id="KW-0812">Transmembrane</keyword>
<evidence type="ECO:0000256" key="8">
    <source>
        <dbReference type="ARBA" id="ARBA00022729"/>
    </source>
</evidence>
<keyword evidence="6" id="KW-0808">Transferase</keyword>
<keyword evidence="9" id="KW-0677">Repeat</keyword>
<evidence type="ECO:0000256" key="18">
    <source>
        <dbReference type="SAM" id="MobiDB-lite"/>
    </source>
</evidence>
<keyword evidence="15" id="KW-0675">Receptor</keyword>
<dbReference type="Pfam" id="PF00069">
    <property type="entry name" value="Pkinase"/>
    <property type="match status" value="1"/>
</dbReference>
<keyword evidence="8 20" id="KW-0732">Signal</keyword>
<feature type="compositionally biased region" description="Polar residues" evidence="18">
    <location>
        <begin position="278"/>
        <end position="290"/>
    </location>
</feature>
<dbReference type="GO" id="GO:0016020">
    <property type="term" value="C:membrane"/>
    <property type="evidence" value="ECO:0007669"/>
    <property type="project" value="UniProtKB-SubCell"/>
</dbReference>
<gene>
    <name evidence="22" type="ORF">EUTSA_v10002436mg</name>
</gene>
<comment type="subcellular location">
    <subcellularLocation>
        <location evidence="1">Membrane</location>
        <topology evidence="1">Single-pass membrane protein</topology>
    </subcellularLocation>
</comment>
<feature type="region of interest" description="Disordered" evidence="18">
    <location>
        <begin position="278"/>
        <end position="313"/>
    </location>
</feature>
<dbReference type="Pfam" id="PF08263">
    <property type="entry name" value="LRRNT_2"/>
    <property type="match status" value="1"/>
</dbReference>
<evidence type="ECO:0000256" key="10">
    <source>
        <dbReference type="ARBA" id="ARBA00022741"/>
    </source>
</evidence>
<sequence>MEFTSLIFFSIVSFFFVSAHGLSETESLLKFKKSLIIGRAGALESWDRKNPPCKWIGVLCHNGYVWGLRLENIELLGSLDIEALMGLKSLRSLSFMNNKLKGPFPEFKKLGALKSIYLSNNQYDVKIPRDAFEGMGWLKKLYLEQNKFSGEIPMSVATIPKLLEFRIDGNRFTGQIPEFTHELNMSNFSNNALSGPIPKILSRMDQKMFEGNKGLCGKPLDSECYSPYNISPEHKASSKKKSSKFFYIVAAVVAALLAILIILGIIIMLCRRKRNKQPLLSQEPGPSSLQKRAGIQEGDKGQSSCHSLKPTTKRMTHTTKLSFLRDDKGKFELQDLLKASAEILGSGCFGASYKTVLSSGSMMVVKRFKHMNTVGTEEFQENMKRLGRLRHGNLLPIVAYYYKKEEKLFVCDFVEKGSLAAHLHGHKSLGQPSLDWPTRFNIVKGVGRGLLYLHQNLPSLMAPHGHLKSSNVLLNENYEPLLTDYGLIPMIDEESAQELMVAYKSPEYLKHSRVTKKTDVWGLGILILETLTGKLPECFQQADKKSEHDMASWVNSIFQGEWTQELFDQEMGKTNNSEAEILKLLRIGLSCCEVDVEKRLDIREAVEKMEDLMKEREGDDDFYSTYASEADGRSSRGVSSEGINFSWNDSSHQGIK</sequence>
<evidence type="ECO:0000256" key="20">
    <source>
        <dbReference type="SAM" id="SignalP"/>
    </source>
</evidence>
<dbReference type="KEGG" id="eus:EUTSA_v10002436mg"/>